<dbReference type="OrthoDB" id="2287945at2759"/>
<organism evidence="2">
    <name type="scientific">Mucor ambiguus</name>
    <dbReference type="NCBI Taxonomy" id="91626"/>
    <lineage>
        <taxon>Eukaryota</taxon>
        <taxon>Fungi</taxon>
        <taxon>Fungi incertae sedis</taxon>
        <taxon>Mucoromycota</taxon>
        <taxon>Mucoromycotina</taxon>
        <taxon>Mucoromycetes</taxon>
        <taxon>Mucorales</taxon>
        <taxon>Mucorineae</taxon>
        <taxon>Mucoraceae</taxon>
        <taxon>Mucor</taxon>
    </lineage>
</organism>
<sequence length="181" mass="21093">MPRNNIIINIESNSSPITSTPTHEKSEEEPKERQNKRQKVLKENKLPAEKDAILQSGQSTGTKTKHHAQDLYFGKQYHKLDNVQKDSTSKGFNSILDLTNNRPEKNGQRSLFTKEEWLKLNSKWNKQKNWDQLDDDVQRMLKTIENIAVNDLKKAYVKTLSYQTKYALTENEAYFEVYACV</sequence>
<proteinExistence type="predicted"/>
<evidence type="ECO:0000313" key="3">
    <source>
        <dbReference type="Proteomes" id="UP000053815"/>
    </source>
</evidence>
<evidence type="ECO:0000256" key="1">
    <source>
        <dbReference type="SAM" id="MobiDB-lite"/>
    </source>
</evidence>
<reference evidence="2" key="1">
    <citation type="submission" date="2014-09" db="EMBL/GenBank/DDBJ databases">
        <title>Draft genome sequence of an oleaginous Mucoromycotina fungus Mucor ambiguus NBRC6742.</title>
        <authorList>
            <person name="Takeda I."/>
            <person name="Yamane N."/>
            <person name="Morita T."/>
            <person name="Tamano K."/>
            <person name="Machida M."/>
            <person name="Baker S."/>
            <person name="Koike H."/>
        </authorList>
    </citation>
    <scope>NUCLEOTIDE SEQUENCE</scope>
    <source>
        <strain evidence="2">NBRC 6742</strain>
    </source>
</reference>
<name>A0A0C9M1E5_9FUNG</name>
<keyword evidence="3" id="KW-1185">Reference proteome</keyword>
<feature type="compositionally biased region" description="Basic and acidic residues" evidence="1">
    <location>
        <begin position="22"/>
        <end position="52"/>
    </location>
</feature>
<accession>A0A0C9M1E5</accession>
<dbReference type="EMBL" id="DF836307">
    <property type="protein sequence ID" value="GAN02211.1"/>
    <property type="molecule type" value="Genomic_DNA"/>
</dbReference>
<evidence type="ECO:0000313" key="2">
    <source>
        <dbReference type="EMBL" id="GAN02211.1"/>
    </source>
</evidence>
<feature type="compositionally biased region" description="Low complexity" evidence="1">
    <location>
        <begin position="1"/>
        <end position="21"/>
    </location>
</feature>
<dbReference type="AlphaFoldDB" id="A0A0C9M1E5"/>
<protein>
    <submittedName>
        <fullName evidence="2">Uncharacterized protein</fullName>
    </submittedName>
</protein>
<gene>
    <name evidence="2" type="ORF">MAM1_0018c01652</name>
</gene>
<dbReference type="Proteomes" id="UP000053815">
    <property type="component" value="Unassembled WGS sequence"/>
</dbReference>
<feature type="region of interest" description="Disordered" evidence="1">
    <location>
        <begin position="1"/>
        <end position="66"/>
    </location>
</feature>